<reference evidence="3 5" key="2">
    <citation type="submission" date="2018-11" db="EMBL/GenBank/DDBJ databases">
        <authorList>
            <consortium name="Pathogen Informatics"/>
        </authorList>
    </citation>
    <scope>NUCLEOTIDE SEQUENCE [LARGE SCALE GENOMIC DNA]</scope>
</reference>
<feature type="compositionally biased region" description="Polar residues" evidence="2">
    <location>
        <begin position="283"/>
        <end position="296"/>
    </location>
</feature>
<dbReference type="WBParaSite" id="DME_0000411001-mRNA-1">
    <property type="protein sequence ID" value="DME_0000411001-mRNA-1"/>
    <property type="gene ID" value="DME_0000411001"/>
</dbReference>
<evidence type="ECO:0000313" key="6">
    <source>
        <dbReference type="WBParaSite" id="DME_0000411001-mRNA-1"/>
    </source>
</evidence>
<accession>A0A0N4UAD8</accession>
<organism evidence="4 6">
    <name type="scientific">Dracunculus medinensis</name>
    <name type="common">Guinea worm</name>
    <dbReference type="NCBI Taxonomy" id="318479"/>
    <lineage>
        <taxon>Eukaryota</taxon>
        <taxon>Metazoa</taxon>
        <taxon>Ecdysozoa</taxon>
        <taxon>Nematoda</taxon>
        <taxon>Chromadorea</taxon>
        <taxon>Rhabditida</taxon>
        <taxon>Spirurina</taxon>
        <taxon>Dracunculoidea</taxon>
        <taxon>Dracunculidae</taxon>
        <taxon>Dracunculus</taxon>
    </lineage>
</organism>
<feature type="region of interest" description="Disordered" evidence="2">
    <location>
        <begin position="278"/>
        <end position="306"/>
    </location>
</feature>
<evidence type="ECO:0000313" key="4">
    <source>
        <dbReference type="Proteomes" id="UP000038040"/>
    </source>
</evidence>
<feature type="compositionally biased region" description="Polar residues" evidence="2">
    <location>
        <begin position="594"/>
        <end position="610"/>
    </location>
</feature>
<dbReference type="OrthoDB" id="5878013at2759"/>
<feature type="compositionally biased region" description="Polar residues" evidence="2">
    <location>
        <begin position="777"/>
        <end position="799"/>
    </location>
</feature>
<dbReference type="Proteomes" id="UP000274756">
    <property type="component" value="Unassembled WGS sequence"/>
</dbReference>
<keyword evidence="1" id="KW-0175">Coiled coil</keyword>
<gene>
    <name evidence="3" type="ORF">DME_LOCUS474</name>
</gene>
<feature type="region of interest" description="Disordered" evidence="2">
    <location>
        <begin position="231"/>
        <end position="251"/>
    </location>
</feature>
<feature type="region of interest" description="Disordered" evidence="2">
    <location>
        <begin position="43"/>
        <end position="69"/>
    </location>
</feature>
<feature type="coiled-coil region" evidence="1">
    <location>
        <begin position="467"/>
        <end position="494"/>
    </location>
</feature>
<name>A0A0N4UAD8_DRAME</name>
<feature type="region of interest" description="Disordered" evidence="2">
    <location>
        <begin position="594"/>
        <end position="614"/>
    </location>
</feature>
<protein>
    <submittedName>
        <fullName evidence="6">PH domain-containing protein</fullName>
    </submittedName>
</protein>
<evidence type="ECO:0000313" key="3">
    <source>
        <dbReference type="EMBL" id="VDN50501.1"/>
    </source>
</evidence>
<evidence type="ECO:0000256" key="2">
    <source>
        <dbReference type="SAM" id="MobiDB-lite"/>
    </source>
</evidence>
<evidence type="ECO:0000256" key="1">
    <source>
        <dbReference type="SAM" id="Coils"/>
    </source>
</evidence>
<feature type="compositionally biased region" description="Polar residues" evidence="2">
    <location>
        <begin position="231"/>
        <end position="241"/>
    </location>
</feature>
<evidence type="ECO:0000313" key="5">
    <source>
        <dbReference type="Proteomes" id="UP000274756"/>
    </source>
</evidence>
<feature type="region of interest" description="Disordered" evidence="2">
    <location>
        <begin position="777"/>
        <end position="805"/>
    </location>
</feature>
<dbReference type="STRING" id="318479.A0A0N4UAD8"/>
<dbReference type="EMBL" id="UYYG01000003">
    <property type="protein sequence ID" value="VDN50501.1"/>
    <property type="molecule type" value="Genomic_DNA"/>
</dbReference>
<dbReference type="AlphaFoldDB" id="A0A0N4UAD8"/>
<dbReference type="Proteomes" id="UP000038040">
    <property type="component" value="Unplaced"/>
</dbReference>
<sequence length="857" mass="97033">MGLGTFIDYKTPVMDNDCRFNVKKENDYDDNGTSKHVHITPKSSTSLVDAHSPSTNISQSTETPNIFPNGSYVKTEDFLKSGTELNGSSLASQQGQQNLVHKKEMTLEDHNLLTDFSYYDSVASTSSNNEANINDKSSTDYSGYNKSTVISSQSVTNGNHLINKNHYNLVDNLLTANDSNAQFTSGEFAVEKVPPLSPSSAIVPNFPCRQMKIDLYHPFKDICEPLQDSQQRKISSTISSSDVEHRPTTDDQLCLPSEQTINKALALLQRPSTILPKAEQKSAVHSKSHISSYTSPSKKEVTKRRTMQERLDRLRDCGVLEVDITKLEKANTTQLAMLMRRFKKQMPIRKYLSDELIQHIFEKETCDHFGKTGAEIAGGIGIATLRIISSATSLALNDPNDSEATEMSTDDDEDEFFLPSTSSVSKSTLASKHPNASMRMSKSLTTFRFHQERVQMGTLDTRLALAIDECSDQIECINSQLTELRNRKQSLCAKSESADVNCARCIPINSHLRRKLIKVSSILWNNASDDAVATSTSAMDRMKAYSNIDHHLHPHFSLPSMIPVERRIELYVKRRSNRPCRYLRKRLDLPPWISSPSDLNNNESKKNIGSTKVDEKRKRKLENLDEDDCVSDMQDEEYLPWKIARRNKYKRQSSPLKRAHQKLIRRSLDQKRHHEQKLHRRARLVAGKIKDFKQQTFTGVDLDDALPGLPQKIDYKEISIPRFCYKPLNISIISVDSPCTHLAHSSTPIEIAKRHLSLELEERKRFQQYRDYMASKVDQSTDSKTSSLQLKQPNKNVPTGSVLIDSREDSTSANLSLRVNLDDSLIAGDYDRLSVVEPYSPRSYSNIVYGDEHMDDE</sequence>
<feature type="compositionally biased region" description="Polar residues" evidence="2">
    <location>
        <begin position="43"/>
        <end position="68"/>
    </location>
</feature>
<reference evidence="6" key="1">
    <citation type="submission" date="2017-02" db="UniProtKB">
        <authorList>
            <consortium name="WormBaseParasite"/>
        </authorList>
    </citation>
    <scope>IDENTIFICATION</scope>
</reference>
<keyword evidence="5" id="KW-1185">Reference proteome</keyword>
<proteinExistence type="predicted"/>